<dbReference type="AlphaFoldDB" id="A0A7I7NXH5"/>
<feature type="region of interest" description="Disordered" evidence="1">
    <location>
        <begin position="50"/>
        <end position="70"/>
    </location>
</feature>
<organism evidence="2 3">
    <name type="scientific">Mycobacterium seoulense</name>
    <dbReference type="NCBI Taxonomy" id="386911"/>
    <lineage>
        <taxon>Bacteria</taxon>
        <taxon>Bacillati</taxon>
        <taxon>Actinomycetota</taxon>
        <taxon>Actinomycetes</taxon>
        <taxon>Mycobacteriales</taxon>
        <taxon>Mycobacteriaceae</taxon>
        <taxon>Mycobacterium</taxon>
    </lineage>
</organism>
<dbReference type="KEGG" id="mseo:MSEO_10410"/>
<proteinExistence type="predicted"/>
<feature type="compositionally biased region" description="Polar residues" evidence="1">
    <location>
        <begin position="50"/>
        <end position="67"/>
    </location>
</feature>
<name>A0A7I7NXH5_9MYCO</name>
<gene>
    <name evidence="2" type="ORF">MSEO_10410</name>
</gene>
<evidence type="ECO:0000256" key="1">
    <source>
        <dbReference type="SAM" id="MobiDB-lite"/>
    </source>
</evidence>
<sequence>MWGNKEDPVQQQDISATATSRPRPIANLVRGPVAFLAVAAVWSVTSACGSNATTATSSGPGGSQSAVAASPHNGKRIDACSMISPQDVSSLLGVSVAGVSTGKEPDMGDCTWTNTSTEESVSLTISNPGTALNNRLPPPAPGFPDPTVPGPDGMRYLGGGGVEFAAGDRTNTVQVAVLRLSAGEANAAAVNLARKITPLVPR</sequence>
<evidence type="ECO:0008006" key="4">
    <source>
        <dbReference type="Google" id="ProtNLM"/>
    </source>
</evidence>
<keyword evidence="3" id="KW-1185">Reference proteome</keyword>
<reference evidence="2 3" key="1">
    <citation type="journal article" date="2019" name="Emerg. Microbes Infect.">
        <title>Comprehensive subspecies identification of 175 nontuberculous mycobacteria species based on 7547 genomic profiles.</title>
        <authorList>
            <person name="Matsumoto Y."/>
            <person name="Kinjo T."/>
            <person name="Motooka D."/>
            <person name="Nabeya D."/>
            <person name="Jung N."/>
            <person name="Uechi K."/>
            <person name="Horii T."/>
            <person name="Iida T."/>
            <person name="Fujita J."/>
            <person name="Nakamura S."/>
        </authorList>
    </citation>
    <scope>NUCLEOTIDE SEQUENCE [LARGE SCALE GENOMIC DNA]</scope>
    <source>
        <strain evidence="2 3">JCM 16018</strain>
    </source>
</reference>
<evidence type="ECO:0000313" key="3">
    <source>
        <dbReference type="Proteomes" id="UP000466632"/>
    </source>
</evidence>
<dbReference type="EMBL" id="AP022582">
    <property type="protein sequence ID" value="BBY00542.1"/>
    <property type="molecule type" value="Genomic_DNA"/>
</dbReference>
<protein>
    <recommendedName>
        <fullName evidence="4">DUF3558 domain-containing protein</fullName>
    </recommendedName>
</protein>
<dbReference type="Proteomes" id="UP000466632">
    <property type="component" value="Chromosome"/>
</dbReference>
<accession>A0A7I7NXH5</accession>
<evidence type="ECO:0000313" key="2">
    <source>
        <dbReference type="EMBL" id="BBY00542.1"/>
    </source>
</evidence>